<dbReference type="Gene3D" id="3.40.50.150">
    <property type="entry name" value="Vaccinia Virus protein VP39"/>
    <property type="match status" value="1"/>
</dbReference>
<dbReference type="SUPFAM" id="SSF53335">
    <property type="entry name" value="S-adenosyl-L-methionine-dependent methyltransferases"/>
    <property type="match status" value="1"/>
</dbReference>
<comment type="similarity">
    <text evidence="4">Belongs to the class I-like SAM-binding methyltransferase superfamily. gTMT family.</text>
</comment>
<accession>A0AAV9DUL7</accession>
<proteinExistence type="inferred from homology"/>
<keyword evidence="2 4" id="KW-0808">Transferase</keyword>
<dbReference type="InterPro" id="IPR029063">
    <property type="entry name" value="SAM-dependent_MTases_sf"/>
</dbReference>
<evidence type="ECO:0000313" key="6">
    <source>
        <dbReference type="EMBL" id="KAK1304664.1"/>
    </source>
</evidence>
<feature type="region of interest" description="SAM motif II" evidence="4">
    <location>
        <begin position="139"/>
        <end position="147"/>
    </location>
</feature>
<dbReference type="CDD" id="cd02440">
    <property type="entry name" value="AdoMet_MTases"/>
    <property type="match status" value="1"/>
</dbReference>
<feature type="domain" description="Methyltransferase type 11" evidence="5">
    <location>
        <begin position="79"/>
        <end position="175"/>
    </location>
</feature>
<gene>
    <name evidence="6" type="ORF">QJS10_CPB11g00046</name>
</gene>
<dbReference type="Pfam" id="PF08241">
    <property type="entry name" value="Methyltransf_11"/>
    <property type="match status" value="1"/>
</dbReference>
<feature type="region of interest" description="SAM motif I" evidence="4">
    <location>
        <begin position="78"/>
        <end position="87"/>
    </location>
</feature>
<dbReference type="AlphaFoldDB" id="A0AAV9DUL7"/>
<reference evidence="6" key="2">
    <citation type="submission" date="2023-06" db="EMBL/GenBank/DDBJ databases">
        <authorList>
            <person name="Ma L."/>
            <person name="Liu K.-W."/>
            <person name="Li Z."/>
            <person name="Hsiao Y.-Y."/>
            <person name="Qi Y."/>
            <person name="Fu T."/>
            <person name="Tang G."/>
            <person name="Zhang D."/>
            <person name="Sun W.-H."/>
            <person name="Liu D.-K."/>
            <person name="Li Y."/>
            <person name="Chen G.-Z."/>
            <person name="Liu X.-D."/>
            <person name="Liao X.-Y."/>
            <person name="Jiang Y.-T."/>
            <person name="Yu X."/>
            <person name="Hao Y."/>
            <person name="Huang J."/>
            <person name="Zhao X.-W."/>
            <person name="Ke S."/>
            <person name="Chen Y.-Y."/>
            <person name="Wu W.-L."/>
            <person name="Hsu J.-L."/>
            <person name="Lin Y.-F."/>
            <person name="Huang M.-D."/>
            <person name="Li C.-Y."/>
            <person name="Huang L."/>
            <person name="Wang Z.-W."/>
            <person name="Zhao X."/>
            <person name="Zhong W.-Y."/>
            <person name="Peng D.-H."/>
            <person name="Ahmad S."/>
            <person name="Lan S."/>
            <person name="Zhang J.-S."/>
            <person name="Tsai W.-C."/>
            <person name="Van De Peer Y."/>
            <person name="Liu Z.-J."/>
        </authorList>
    </citation>
    <scope>NUCLEOTIDE SEQUENCE</scope>
    <source>
        <strain evidence="6">CP</strain>
        <tissue evidence="6">Leaves</tissue>
    </source>
</reference>
<reference evidence="6" key="1">
    <citation type="journal article" date="2023" name="Nat. Commun.">
        <title>Diploid and tetraploid genomes of Acorus and the evolution of monocots.</title>
        <authorList>
            <person name="Ma L."/>
            <person name="Liu K.W."/>
            <person name="Li Z."/>
            <person name="Hsiao Y.Y."/>
            <person name="Qi Y."/>
            <person name="Fu T."/>
            <person name="Tang G.D."/>
            <person name="Zhang D."/>
            <person name="Sun W.H."/>
            <person name="Liu D.K."/>
            <person name="Li Y."/>
            <person name="Chen G.Z."/>
            <person name="Liu X.D."/>
            <person name="Liao X.Y."/>
            <person name="Jiang Y.T."/>
            <person name="Yu X."/>
            <person name="Hao Y."/>
            <person name="Huang J."/>
            <person name="Zhao X.W."/>
            <person name="Ke S."/>
            <person name="Chen Y.Y."/>
            <person name="Wu W.L."/>
            <person name="Hsu J.L."/>
            <person name="Lin Y.F."/>
            <person name="Huang M.D."/>
            <person name="Li C.Y."/>
            <person name="Huang L."/>
            <person name="Wang Z.W."/>
            <person name="Zhao X."/>
            <person name="Zhong W.Y."/>
            <person name="Peng D.H."/>
            <person name="Ahmad S."/>
            <person name="Lan S."/>
            <person name="Zhang J.S."/>
            <person name="Tsai W.C."/>
            <person name="Van de Peer Y."/>
            <person name="Liu Z.J."/>
        </authorList>
    </citation>
    <scope>NUCLEOTIDE SEQUENCE</scope>
    <source>
        <strain evidence="6">CP</strain>
    </source>
</reference>
<organism evidence="6 7">
    <name type="scientific">Acorus calamus</name>
    <name type="common">Sweet flag</name>
    <dbReference type="NCBI Taxonomy" id="4465"/>
    <lineage>
        <taxon>Eukaryota</taxon>
        <taxon>Viridiplantae</taxon>
        <taxon>Streptophyta</taxon>
        <taxon>Embryophyta</taxon>
        <taxon>Tracheophyta</taxon>
        <taxon>Spermatophyta</taxon>
        <taxon>Magnoliopsida</taxon>
        <taxon>Liliopsida</taxon>
        <taxon>Acoraceae</taxon>
        <taxon>Acorus</taxon>
    </lineage>
</organism>
<dbReference type="EMBL" id="JAUJYO010000011">
    <property type="protein sequence ID" value="KAK1304664.1"/>
    <property type="molecule type" value="Genomic_DNA"/>
</dbReference>
<evidence type="ECO:0000256" key="3">
    <source>
        <dbReference type="ARBA" id="ARBA00022691"/>
    </source>
</evidence>
<dbReference type="PROSITE" id="PS51581">
    <property type="entry name" value="SAM_GTMT"/>
    <property type="match status" value="1"/>
</dbReference>
<sequence length="293" mass="32582">MMAAAESEAALRKKIAEFYDQHTSSWEGSWGDHMHHGFYDPGVPVSLSDHRFAQIRMVEAVLAFAGVQDDDEKKPKRIVDVGCGVGGSSRYLARKYGANCHGITLSPLEVQKAQALSEGLAHKVFFQVADAMDQPFPDGHFNLVWCMESVDHMPDKMKFFSELARVAAPGATIIITTWCHRELSPSDSLRPEEKDMLKRISDANYLHGWSSANDFVKLAQSLSLEDIKCADWSANAAPFWKAVIQSYLTFKGFIALLRSGWKAIKGALVMPLIVEGYDKGLIKFAVISCRKPK</sequence>
<dbReference type="InterPro" id="IPR013216">
    <property type="entry name" value="Methyltransf_11"/>
</dbReference>
<evidence type="ECO:0000256" key="2">
    <source>
        <dbReference type="ARBA" id="ARBA00022679"/>
    </source>
</evidence>
<keyword evidence="3 4" id="KW-0949">S-adenosyl-L-methionine</keyword>
<evidence type="ECO:0000256" key="4">
    <source>
        <dbReference type="PROSITE-ProRule" id="PRU00914"/>
    </source>
</evidence>
<keyword evidence="7" id="KW-1185">Reference proteome</keyword>
<dbReference type="GO" id="GO:0008757">
    <property type="term" value="F:S-adenosylmethionine-dependent methyltransferase activity"/>
    <property type="evidence" value="ECO:0007669"/>
    <property type="project" value="InterPro"/>
</dbReference>
<name>A0AAV9DUL7_ACOCL</name>
<evidence type="ECO:0000256" key="1">
    <source>
        <dbReference type="ARBA" id="ARBA00022603"/>
    </source>
</evidence>
<evidence type="ECO:0000259" key="5">
    <source>
        <dbReference type="Pfam" id="PF08241"/>
    </source>
</evidence>
<evidence type="ECO:0000313" key="7">
    <source>
        <dbReference type="Proteomes" id="UP001180020"/>
    </source>
</evidence>
<comment type="caution">
    <text evidence="6">The sequence shown here is derived from an EMBL/GenBank/DDBJ whole genome shotgun (WGS) entry which is preliminary data.</text>
</comment>
<dbReference type="PANTHER" id="PTHR43591:SF81">
    <property type="entry name" value="MAGNESIUM PROTOPORPHYRIN IX METHYLTRANSFERASE, CHLOROPLASTIC-RELATED"/>
    <property type="match status" value="1"/>
</dbReference>
<dbReference type="GO" id="GO:0032259">
    <property type="term" value="P:methylation"/>
    <property type="evidence" value="ECO:0007669"/>
    <property type="project" value="UniProtKB-UniRule"/>
</dbReference>
<dbReference type="InterPro" id="IPR025774">
    <property type="entry name" value="PiNMT-like"/>
</dbReference>
<dbReference type="PANTHER" id="PTHR43591">
    <property type="entry name" value="METHYLTRANSFERASE"/>
    <property type="match status" value="1"/>
</dbReference>
<keyword evidence="1 4" id="KW-0489">Methyltransferase</keyword>
<protein>
    <recommendedName>
        <fullName evidence="5">Methyltransferase type 11 domain-containing protein</fullName>
    </recommendedName>
</protein>
<dbReference type="Proteomes" id="UP001180020">
    <property type="component" value="Unassembled WGS sequence"/>
</dbReference>
<feature type="region of interest" description="SAM motif III" evidence="4">
    <location>
        <begin position="166"/>
        <end position="175"/>
    </location>
</feature>